<dbReference type="SUPFAM" id="SSF52374">
    <property type="entry name" value="Nucleotidylyl transferase"/>
    <property type="match status" value="1"/>
</dbReference>
<evidence type="ECO:0000259" key="8">
    <source>
        <dbReference type="Pfam" id="PF00749"/>
    </source>
</evidence>
<dbReference type="InterPro" id="IPR049940">
    <property type="entry name" value="GluQ/Sye"/>
</dbReference>
<proteinExistence type="inferred from homology"/>
<dbReference type="InterPro" id="IPR014729">
    <property type="entry name" value="Rossmann-like_a/b/a_fold"/>
</dbReference>
<gene>
    <name evidence="9" type="ORF">GCM10010964_05500</name>
</gene>
<keyword evidence="1 7" id="KW-0436">Ligase</keyword>
<dbReference type="GO" id="GO:0005524">
    <property type="term" value="F:ATP binding"/>
    <property type="evidence" value="ECO:0007669"/>
    <property type="project" value="UniProtKB-KW"/>
</dbReference>
<dbReference type="Gene3D" id="3.40.50.620">
    <property type="entry name" value="HUPs"/>
    <property type="match status" value="1"/>
</dbReference>
<evidence type="ECO:0000256" key="2">
    <source>
        <dbReference type="ARBA" id="ARBA00022723"/>
    </source>
</evidence>
<dbReference type="GO" id="GO:0006424">
    <property type="term" value="P:glutamyl-tRNA aminoacylation"/>
    <property type="evidence" value="ECO:0007669"/>
    <property type="project" value="TreeGrafter"/>
</dbReference>
<dbReference type="GO" id="GO:0004818">
    <property type="term" value="F:glutamate-tRNA ligase activity"/>
    <property type="evidence" value="ECO:0007669"/>
    <property type="project" value="TreeGrafter"/>
</dbReference>
<dbReference type="InterPro" id="IPR000924">
    <property type="entry name" value="Glu/Gln-tRNA-synth"/>
</dbReference>
<reference evidence="9 10" key="1">
    <citation type="journal article" date="2014" name="Int. J. Syst. Evol. Microbiol.">
        <title>Complete genome sequence of Corynebacterium casei LMG S-19264T (=DSM 44701T), isolated from a smear-ripened cheese.</title>
        <authorList>
            <consortium name="US DOE Joint Genome Institute (JGI-PGF)"/>
            <person name="Walter F."/>
            <person name="Albersmeier A."/>
            <person name="Kalinowski J."/>
            <person name="Ruckert C."/>
        </authorList>
    </citation>
    <scope>NUCLEOTIDE SEQUENCE [LARGE SCALE GENOMIC DNA]</scope>
    <source>
        <strain evidence="9 10">CGMCC 1.16330</strain>
    </source>
</reference>
<keyword evidence="10" id="KW-1185">Reference proteome</keyword>
<dbReference type="GO" id="GO:0005829">
    <property type="term" value="C:cytosol"/>
    <property type="evidence" value="ECO:0007669"/>
    <property type="project" value="TreeGrafter"/>
</dbReference>
<dbReference type="PANTHER" id="PTHR43311">
    <property type="entry name" value="GLUTAMATE--TRNA LIGASE"/>
    <property type="match status" value="1"/>
</dbReference>
<sequence>MRALPSPARPRYPGRAMAASPIVTRFAPSPTGFLHLGHAHSALFGWRLARAAPGGRFLLRLEDIDPGRCRPEFAAAILEDLAWLGLDWDGPVRVQSAHLAEYRAALDSLAARGLLYPCFCTRAAIAREVAAAAQAPHGPDGPLYPGTCRGLGAEERAARIARGEAYALRLDMARALAAVPGPLGCEERGEGRRRCDPARFGDVVLARKDVPASYHLCVTHDDALQGVTLVTRGEDLRPATDLHRLLQALMGWPEPGYAHHRLLTDASGRRLAKRDRAATLRDLRAAGRSPAEVRALAGFPD</sequence>
<organism evidence="9 10">
    <name type="scientific">Caldovatus sediminis</name>
    <dbReference type="NCBI Taxonomy" id="2041189"/>
    <lineage>
        <taxon>Bacteria</taxon>
        <taxon>Pseudomonadati</taxon>
        <taxon>Pseudomonadota</taxon>
        <taxon>Alphaproteobacteria</taxon>
        <taxon>Acetobacterales</taxon>
        <taxon>Roseomonadaceae</taxon>
        <taxon>Caldovatus</taxon>
    </lineage>
</organism>
<evidence type="ECO:0000256" key="4">
    <source>
        <dbReference type="ARBA" id="ARBA00022833"/>
    </source>
</evidence>
<dbReference type="InterPro" id="IPR020058">
    <property type="entry name" value="Glu/Gln-tRNA-synth_Ib_cat-dom"/>
</dbReference>
<evidence type="ECO:0000256" key="5">
    <source>
        <dbReference type="ARBA" id="ARBA00022840"/>
    </source>
</evidence>
<evidence type="ECO:0000256" key="7">
    <source>
        <dbReference type="RuleBase" id="RU363037"/>
    </source>
</evidence>
<evidence type="ECO:0000313" key="10">
    <source>
        <dbReference type="Proteomes" id="UP000597507"/>
    </source>
</evidence>
<accession>A0A8J2Z8U4</accession>
<dbReference type="AlphaFoldDB" id="A0A8J2Z8U4"/>
<keyword evidence="7" id="KW-0648">Protein biosynthesis</keyword>
<feature type="domain" description="Glutamyl/glutaminyl-tRNA synthetase class Ib catalytic" evidence="8">
    <location>
        <begin position="22"/>
        <end position="280"/>
    </location>
</feature>
<evidence type="ECO:0000313" key="9">
    <source>
        <dbReference type="EMBL" id="GGG20157.1"/>
    </source>
</evidence>
<dbReference type="PANTHER" id="PTHR43311:SF1">
    <property type="entry name" value="GLUTAMYL-Q TRNA(ASP) SYNTHETASE"/>
    <property type="match status" value="1"/>
</dbReference>
<protein>
    <submittedName>
        <fullName evidence="9">tRNA glutamyl-Q(34) synthetase GluQRS</fullName>
    </submittedName>
</protein>
<keyword evidence="2" id="KW-0479">Metal-binding</keyword>
<keyword evidence="6 7" id="KW-0030">Aminoacyl-tRNA synthetase</keyword>
<name>A0A8J2Z8U4_9PROT</name>
<dbReference type="PRINTS" id="PR00987">
    <property type="entry name" value="TRNASYNTHGLU"/>
</dbReference>
<dbReference type="InterPro" id="IPR001412">
    <property type="entry name" value="aa-tRNA-synth_I_CS"/>
</dbReference>
<dbReference type="EMBL" id="BMKS01000001">
    <property type="protein sequence ID" value="GGG20157.1"/>
    <property type="molecule type" value="Genomic_DNA"/>
</dbReference>
<dbReference type="Pfam" id="PF00749">
    <property type="entry name" value="tRNA-synt_1c"/>
    <property type="match status" value="1"/>
</dbReference>
<keyword evidence="4" id="KW-0862">Zinc</keyword>
<comment type="caution">
    <text evidence="9">The sequence shown here is derived from an EMBL/GenBank/DDBJ whole genome shotgun (WGS) entry which is preliminary data.</text>
</comment>
<evidence type="ECO:0000256" key="1">
    <source>
        <dbReference type="ARBA" id="ARBA00022598"/>
    </source>
</evidence>
<comment type="similarity">
    <text evidence="7">Belongs to the class-I aminoacyl-tRNA synthetase family.</text>
</comment>
<keyword evidence="5 7" id="KW-0067">ATP-binding</keyword>
<dbReference type="PROSITE" id="PS00178">
    <property type="entry name" value="AA_TRNA_LIGASE_I"/>
    <property type="match status" value="1"/>
</dbReference>
<evidence type="ECO:0000256" key="3">
    <source>
        <dbReference type="ARBA" id="ARBA00022741"/>
    </source>
</evidence>
<keyword evidence="3 7" id="KW-0547">Nucleotide-binding</keyword>
<dbReference type="NCBIfam" id="NF004315">
    <property type="entry name" value="PRK05710.1-4"/>
    <property type="match status" value="1"/>
</dbReference>
<evidence type="ECO:0000256" key="6">
    <source>
        <dbReference type="ARBA" id="ARBA00023146"/>
    </source>
</evidence>
<dbReference type="Proteomes" id="UP000597507">
    <property type="component" value="Unassembled WGS sequence"/>
</dbReference>